<keyword evidence="3" id="KW-1185">Reference proteome</keyword>
<evidence type="ECO:0000259" key="1">
    <source>
        <dbReference type="Pfam" id="PF12697"/>
    </source>
</evidence>
<dbReference type="RefSeq" id="WP_132213317.1">
    <property type="nucleotide sequence ID" value="NZ_SLWN01000014.1"/>
</dbReference>
<dbReference type="Proteomes" id="UP000294508">
    <property type="component" value="Unassembled WGS sequence"/>
</dbReference>
<gene>
    <name evidence="2" type="ORF">EV652_11425</name>
</gene>
<name>A0A4R2H220_9ACTN</name>
<dbReference type="AlphaFoldDB" id="A0A4R2H220"/>
<dbReference type="PANTHER" id="PTHR43433:SF10">
    <property type="entry name" value="AB HYDROLASE-1 DOMAIN-CONTAINING PROTEIN"/>
    <property type="match status" value="1"/>
</dbReference>
<dbReference type="InterPro" id="IPR050471">
    <property type="entry name" value="AB_hydrolase"/>
</dbReference>
<reference evidence="2 3" key="1">
    <citation type="journal article" date="2015" name="Stand. Genomic Sci.">
        <title>Genomic Encyclopedia of Bacterial and Archaeal Type Strains, Phase III: the genomes of soil and plant-associated and newly described type strains.</title>
        <authorList>
            <person name="Whitman W.B."/>
            <person name="Woyke T."/>
            <person name="Klenk H.P."/>
            <person name="Zhou Y."/>
            <person name="Lilburn T.G."/>
            <person name="Beck B.J."/>
            <person name="De Vos P."/>
            <person name="Vandamme P."/>
            <person name="Eisen J.A."/>
            <person name="Garrity G."/>
            <person name="Hugenholtz P."/>
            <person name="Kyrpides N.C."/>
        </authorList>
    </citation>
    <scope>NUCLEOTIDE SEQUENCE [LARGE SCALE GENOMIC DNA]</scope>
    <source>
        <strain evidence="2 3">VKM Ac-2572</strain>
    </source>
</reference>
<dbReference type="InterPro" id="IPR029058">
    <property type="entry name" value="AB_hydrolase_fold"/>
</dbReference>
<dbReference type="InterPro" id="IPR000073">
    <property type="entry name" value="AB_hydrolase_1"/>
</dbReference>
<evidence type="ECO:0000313" key="2">
    <source>
        <dbReference type="EMBL" id="TCO19049.1"/>
    </source>
</evidence>
<evidence type="ECO:0000313" key="3">
    <source>
        <dbReference type="Proteomes" id="UP000294508"/>
    </source>
</evidence>
<dbReference type="SUPFAM" id="SSF53474">
    <property type="entry name" value="alpha/beta-Hydrolases"/>
    <property type="match status" value="1"/>
</dbReference>
<organism evidence="2 3">
    <name type="scientific">Kribbella steppae</name>
    <dbReference type="NCBI Taxonomy" id="2512223"/>
    <lineage>
        <taxon>Bacteria</taxon>
        <taxon>Bacillati</taxon>
        <taxon>Actinomycetota</taxon>
        <taxon>Actinomycetes</taxon>
        <taxon>Propionibacteriales</taxon>
        <taxon>Kribbellaceae</taxon>
        <taxon>Kribbella</taxon>
    </lineage>
</organism>
<accession>A0A4R2H220</accession>
<dbReference type="PANTHER" id="PTHR43433">
    <property type="entry name" value="HYDROLASE, ALPHA/BETA FOLD FAMILY PROTEIN"/>
    <property type="match status" value="1"/>
</dbReference>
<dbReference type="GO" id="GO:0003824">
    <property type="term" value="F:catalytic activity"/>
    <property type="evidence" value="ECO:0007669"/>
    <property type="project" value="UniProtKB-ARBA"/>
</dbReference>
<proteinExistence type="predicted"/>
<sequence length="267" mass="28408">MSTVKSADGTTIAFDVIGEGRPLIMIDGATAHRAVNPSNAEVAKLLSDEFRTYFYDRRGRGESTDTKPYTIQREIEDLAALIEDAGEPAIVFGWSSGALLALDAAAAGLPITALALFEPPVVVDDGRPPLPSDYVERLEASVAAGRPGDAAELFMTAAADIPAEFVAGIRQSPYWAPVEEIAGTIAYDGRIMGTTMSGNPLPTERWAAVDVPVMVMHGDRTTPWLITGTTAVAELLPTARLLPVEGENHNVEPPVLAPVLRSFAQEL</sequence>
<dbReference type="Gene3D" id="3.40.50.1820">
    <property type="entry name" value="alpha/beta hydrolase"/>
    <property type="match status" value="1"/>
</dbReference>
<dbReference type="Pfam" id="PF12697">
    <property type="entry name" value="Abhydrolase_6"/>
    <property type="match status" value="1"/>
</dbReference>
<feature type="domain" description="AB hydrolase-1" evidence="1">
    <location>
        <begin position="40"/>
        <end position="249"/>
    </location>
</feature>
<dbReference type="EMBL" id="SLWN01000014">
    <property type="protein sequence ID" value="TCO19049.1"/>
    <property type="molecule type" value="Genomic_DNA"/>
</dbReference>
<dbReference type="OrthoDB" id="63519at2"/>
<protein>
    <submittedName>
        <fullName evidence="2">Pimeloyl-ACP methyl ester carboxylesterase</fullName>
    </submittedName>
</protein>
<comment type="caution">
    <text evidence="2">The sequence shown here is derived from an EMBL/GenBank/DDBJ whole genome shotgun (WGS) entry which is preliminary data.</text>
</comment>